<evidence type="ECO:0000259" key="1">
    <source>
        <dbReference type="SMART" id="SM00418"/>
    </source>
</evidence>
<dbReference type="AlphaFoldDB" id="A0A346Y4R2"/>
<dbReference type="OrthoDB" id="3399802at2"/>
<dbReference type="SUPFAM" id="SSF46785">
    <property type="entry name" value="Winged helix' DNA-binding domain"/>
    <property type="match status" value="1"/>
</dbReference>
<dbReference type="RefSeq" id="WP_114593634.1">
    <property type="nucleotide sequence ID" value="NZ_CP031165.1"/>
</dbReference>
<evidence type="ECO:0000313" key="2">
    <source>
        <dbReference type="EMBL" id="AXV09459.1"/>
    </source>
</evidence>
<evidence type="ECO:0000313" key="3">
    <source>
        <dbReference type="Proteomes" id="UP000264006"/>
    </source>
</evidence>
<protein>
    <submittedName>
        <fullName evidence="2">Putative TRANSCRIPTIONAL REGULATORY PROTEIN</fullName>
    </submittedName>
</protein>
<gene>
    <name evidence="2" type="ORF">DVS28_a4798</name>
</gene>
<proteinExistence type="predicted"/>
<dbReference type="SUPFAM" id="SSF64307">
    <property type="entry name" value="SirA-like"/>
    <property type="match status" value="1"/>
</dbReference>
<dbReference type="Proteomes" id="UP000264006">
    <property type="component" value="Chromosome"/>
</dbReference>
<dbReference type="KEGG" id="euz:DVS28_a4798"/>
<dbReference type="Gene3D" id="1.10.10.10">
    <property type="entry name" value="Winged helix-like DNA-binding domain superfamily/Winged helix DNA-binding domain"/>
    <property type="match status" value="1"/>
</dbReference>
<dbReference type="GO" id="GO:0003700">
    <property type="term" value="F:DNA-binding transcription factor activity"/>
    <property type="evidence" value="ECO:0007669"/>
    <property type="project" value="InterPro"/>
</dbReference>
<feature type="domain" description="HTH arsR-type" evidence="1">
    <location>
        <begin position="6"/>
        <end position="91"/>
    </location>
</feature>
<dbReference type="Pfam" id="PF01206">
    <property type="entry name" value="TusA"/>
    <property type="match status" value="1"/>
</dbReference>
<organism evidence="2 3">
    <name type="scientific">Euzebya pacifica</name>
    <dbReference type="NCBI Taxonomy" id="1608957"/>
    <lineage>
        <taxon>Bacteria</taxon>
        <taxon>Bacillati</taxon>
        <taxon>Actinomycetota</taxon>
        <taxon>Nitriliruptoria</taxon>
        <taxon>Euzebyales</taxon>
    </lineage>
</organism>
<dbReference type="InterPro" id="IPR036388">
    <property type="entry name" value="WH-like_DNA-bd_sf"/>
</dbReference>
<dbReference type="Gene3D" id="3.30.110.40">
    <property type="entry name" value="TusA-like domain"/>
    <property type="match status" value="1"/>
</dbReference>
<dbReference type="InterPro" id="IPR001845">
    <property type="entry name" value="HTH_ArsR_DNA-bd_dom"/>
</dbReference>
<accession>A0A346Y4R2</accession>
<keyword evidence="3" id="KW-1185">Reference proteome</keyword>
<reference evidence="2 3" key="1">
    <citation type="submission" date="2018-09" db="EMBL/GenBank/DDBJ databases">
        <title>Complete genome sequence of Euzebya sp. DY32-46 isolated from seawater of Pacific Ocean.</title>
        <authorList>
            <person name="Xu L."/>
            <person name="Wu Y.-H."/>
            <person name="Xu X.-W."/>
        </authorList>
    </citation>
    <scope>NUCLEOTIDE SEQUENCE [LARGE SCALE GENOMIC DNA]</scope>
    <source>
        <strain evidence="2 3">DY32-46</strain>
    </source>
</reference>
<dbReference type="SMART" id="SM00418">
    <property type="entry name" value="HTH_ARSR"/>
    <property type="match status" value="1"/>
</dbReference>
<sequence>MSGTVSVTRALGSSTRAGIYDHLRQVDGALTVRDVADTFDLHPNVARTHLGLLAEAGLLTVGQRKHPGGGRPARVYRARPEVEDDHAVLDGAAQPAGGAAAALMVRLLVTLLDRPGGPPLVARALEASRDEGRRLVSALPGDPPTSRATSDAAQRAVRAIRAYAPDARVDRAGSDWAEVSGLSPAVALVERLDPALAEALERGLLAGATEGSGVMVDLAETSGGIHGRVWRMRATGGRAPRSTISPAATLDARGQTRDSGVVEAMRAMTDLRAGDILEVLAEGPGSPASFARWADRAGHALVAVERAQDAGGRPAIRLLIEKA</sequence>
<dbReference type="InterPro" id="IPR001455">
    <property type="entry name" value="TusA-like"/>
</dbReference>
<dbReference type="EMBL" id="CP031165">
    <property type="protein sequence ID" value="AXV09459.1"/>
    <property type="molecule type" value="Genomic_DNA"/>
</dbReference>
<dbReference type="CDD" id="cd00291">
    <property type="entry name" value="SirA_YedF_YeeD"/>
    <property type="match status" value="1"/>
</dbReference>
<dbReference type="InterPro" id="IPR036868">
    <property type="entry name" value="TusA-like_sf"/>
</dbReference>
<dbReference type="Pfam" id="PF12840">
    <property type="entry name" value="HTH_20"/>
    <property type="match status" value="1"/>
</dbReference>
<name>A0A346Y4R2_9ACTN</name>
<dbReference type="InterPro" id="IPR036390">
    <property type="entry name" value="WH_DNA-bd_sf"/>
</dbReference>